<dbReference type="GO" id="GO:0005813">
    <property type="term" value="C:centrosome"/>
    <property type="evidence" value="ECO:0007669"/>
    <property type="project" value="TreeGrafter"/>
</dbReference>
<dbReference type="InterPro" id="IPR019734">
    <property type="entry name" value="TPR_rpt"/>
</dbReference>
<dbReference type="EMBL" id="OV725079">
    <property type="protein sequence ID" value="CAH1397017.1"/>
    <property type="molecule type" value="Genomic_DNA"/>
</dbReference>
<dbReference type="GO" id="GO:0007288">
    <property type="term" value="P:sperm axoneme assembly"/>
    <property type="evidence" value="ECO:0007669"/>
    <property type="project" value="TreeGrafter"/>
</dbReference>
<dbReference type="InterPro" id="IPR043195">
    <property type="entry name" value="TTC12"/>
</dbReference>
<accession>A0A9P0MNK4</accession>
<reference evidence="2" key="1">
    <citation type="submission" date="2022-01" db="EMBL/GenBank/DDBJ databases">
        <authorList>
            <person name="King R."/>
        </authorList>
    </citation>
    <scope>NUCLEOTIDE SEQUENCE</scope>
</reference>
<organism evidence="2 3">
    <name type="scientific">Nezara viridula</name>
    <name type="common">Southern green stink bug</name>
    <name type="synonym">Cimex viridulus</name>
    <dbReference type="NCBI Taxonomy" id="85310"/>
    <lineage>
        <taxon>Eukaryota</taxon>
        <taxon>Metazoa</taxon>
        <taxon>Ecdysozoa</taxon>
        <taxon>Arthropoda</taxon>
        <taxon>Hexapoda</taxon>
        <taxon>Insecta</taxon>
        <taxon>Pterygota</taxon>
        <taxon>Neoptera</taxon>
        <taxon>Paraneoptera</taxon>
        <taxon>Hemiptera</taxon>
        <taxon>Heteroptera</taxon>
        <taxon>Panheteroptera</taxon>
        <taxon>Pentatomomorpha</taxon>
        <taxon>Pentatomoidea</taxon>
        <taxon>Pentatomidae</taxon>
        <taxon>Pentatominae</taxon>
        <taxon>Nezara</taxon>
    </lineage>
</organism>
<dbReference type="PROSITE" id="PS50005">
    <property type="entry name" value="TPR"/>
    <property type="match status" value="1"/>
</dbReference>
<keyword evidence="1" id="KW-0802">TPR repeat</keyword>
<keyword evidence="3" id="KW-1185">Reference proteome</keyword>
<dbReference type="GO" id="GO:0070286">
    <property type="term" value="P:axonemal dynein complex assembly"/>
    <property type="evidence" value="ECO:0007669"/>
    <property type="project" value="TreeGrafter"/>
</dbReference>
<dbReference type="PANTHER" id="PTHR46540:SF1">
    <property type="entry name" value="TETRATRICOPEPTIDE REPEAT PROTEIN 12"/>
    <property type="match status" value="1"/>
</dbReference>
<protein>
    <submittedName>
        <fullName evidence="2">Uncharacterized protein</fullName>
    </submittedName>
</protein>
<dbReference type="SMART" id="SM00028">
    <property type="entry name" value="TPR"/>
    <property type="match status" value="3"/>
</dbReference>
<gene>
    <name evidence="2" type="ORF">NEZAVI_LOCUS6950</name>
</gene>
<proteinExistence type="predicted"/>
<dbReference type="OrthoDB" id="2017782at2759"/>
<evidence type="ECO:0000256" key="1">
    <source>
        <dbReference type="PROSITE-ProRule" id="PRU00339"/>
    </source>
</evidence>
<sequence>MDSDDENNNELYAVSSEGPFFQIPNHEQPPDPDKMFAIDNCGDYLGKVFIDLQETIKAQEKSKKKTYEKKDVFMREGNKAFRERDYKKALKNYNKAIDLVMDSCVLYTNRAMTYLKLKKPRRALVDASSALYWNPENMKALIYKAQALYLMGDVMESDLIVAKACEIHPEKAGTIKKIQKEWES</sequence>
<dbReference type="PANTHER" id="PTHR46540">
    <property type="entry name" value="TETRATRICOPEPTIDE REPEAT PROTEIN 12"/>
    <property type="match status" value="1"/>
</dbReference>
<dbReference type="Gene3D" id="1.25.40.10">
    <property type="entry name" value="Tetratricopeptide repeat domain"/>
    <property type="match status" value="1"/>
</dbReference>
<dbReference type="InterPro" id="IPR011990">
    <property type="entry name" value="TPR-like_helical_dom_sf"/>
</dbReference>
<dbReference type="Proteomes" id="UP001152798">
    <property type="component" value="Chromosome 3"/>
</dbReference>
<evidence type="ECO:0000313" key="2">
    <source>
        <dbReference type="EMBL" id="CAH1397017.1"/>
    </source>
</evidence>
<dbReference type="SUPFAM" id="SSF48452">
    <property type="entry name" value="TPR-like"/>
    <property type="match status" value="1"/>
</dbReference>
<name>A0A9P0MNK4_NEZVI</name>
<dbReference type="GO" id="GO:0005737">
    <property type="term" value="C:cytoplasm"/>
    <property type="evidence" value="ECO:0007669"/>
    <property type="project" value="TreeGrafter"/>
</dbReference>
<evidence type="ECO:0000313" key="3">
    <source>
        <dbReference type="Proteomes" id="UP001152798"/>
    </source>
</evidence>
<dbReference type="AlphaFoldDB" id="A0A9P0MNK4"/>
<feature type="repeat" description="TPR" evidence="1">
    <location>
        <begin position="70"/>
        <end position="103"/>
    </location>
</feature>